<evidence type="ECO:0000256" key="4">
    <source>
        <dbReference type="ARBA" id="ARBA00022801"/>
    </source>
</evidence>
<evidence type="ECO:0000256" key="5">
    <source>
        <dbReference type="ARBA" id="ARBA00023027"/>
    </source>
</evidence>
<comment type="catalytic activity">
    <reaction evidence="6">
        <text>NAD(+) + H2O = ADP-D-ribose + nicotinamide + H(+)</text>
        <dbReference type="Rhea" id="RHEA:16301"/>
        <dbReference type="ChEBI" id="CHEBI:15377"/>
        <dbReference type="ChEBI" id="CHEBI:15378"/>
        <dbReference type="ChEBI" id="CHEBI:17154"/>
        <dbReference type="ChEBI" id="CHEBI:57540"/>
        <dbReference type="ChEBI" id="CHEBI:57967"/>
        <dbReference type="EC" id="3.2.2.6"/>
    </reaction>
    <physiologicalReaction direction="left-to-right" evidence="6">
        <dbReference type="Rhea" id="RHEA:16302"/>
    </physiologicalReaction>
</comment>
<keyword evidence="9" id="KW-1185">Reference proteome</keyword>
<dbReference type="Pfam" id="PF23282">
    <property type="entry name" value="WHD_ROQ1"/>
    <property type="match status" value="1"/>
</dbReference>
<dbReference type="InterPro" id="IPR027417">
    <property type="entry name" value="P-loop_NTPase"/>
</dbReference>
<dbReference type="Gene3D" id="1.10.8.430">
    <property type="entry name" value="Helical domain of apoptotic protease-activating factors"/>
    <property type="match status" value="1"/>
</dbReference>
<dbReference type="SUPFAM" id="SSF52058">
    <property type="entry name" value="L domain-like"/>
    <property type="match status" value="1"/>
</dbReference>
<dbReference type="Pfam" id="PF20160">
    <property type="entry name" value="C-JID"/>
    <property type="match status" value="1"/>
</dbReference>
<dbReference type="PROSITE" id="PS50104">
    <property type="entry name" value="TIR"/>
    <property type="match status" value="1"/>
</dbReference>
<dbReference type="InterPro" id="IPR044974">
    <property type="entry name" value="Disease_R_plants"/>
</dbReference>
<gene>
    <name evidence="8" type="ORF">PIB30_043227</name>
</gene>
<dbReference type="InterPro" id="IPR042197">
    <property type="entry name" value="Apaf_helical"/>
</dbReference>
<keyword evidence="3" id="KW-0677">Repeat</keyword>
<evidence type="ECO:0000256" key="1">
    <source>
        <dbReference type="ARBA" id="ARBA00011982"/>
    </source>
</evidence>
<keyword evidence="5" id="KW-0520">NAD</keyword>
<dbReference type="InterPro" id="IPR002182">
    <property type="entry name" value="NB-ARC"/>
</dbReference>
<dbReference type="InterPro" id="IPR035897">
    <property type="entry name" value="Toll_tir_struct_dom_sf"/>
</dbReference>
<dbReference type="Proteomes" id="UP001341840">
    <property type="component" value="Unassembled WGS sequence"/>
</dbReference>
<evidence type="ECO:0000313" key="9">
    <source>
        <dbReference type="Proteomes" id="UP001341840"/>
    </source>
</evidence>
<evidence type="ECO:0000259" key="7">
    <source>
        <dbReference type="PROSITE" id="PS50104"/>
    </source>
</evidence>
<dbReference type="SMART" id="SM00255">
    <property type="entry name" value="TIR"/>
    <property type="match status" value="1"/>
</dbReference>
<dbReference type="Gene3D" id="3.40.50.10140">
    <property type="entry name" value="Toll/interleukin-1 receptor homology (TIR) domain"/>
    <property type="match status" value="1"/>
</dbReference>
<keyword evidence="2" id="KW-0433">Leucine-rich repeat</keyword>
<sequence length="1110" mass="127413">MAAASSSSSLPNVPRIKHDVFVSFRGEDIRTSFLSHLHKELHRNQIDFFVDDQKIHPGDEISSTLLQAIEGSFISLVIFSENYASSAWCLNELVKVIECMKQHQRTVIPVFYNVLPSDVRHQNNSFKEAFDKHQLRLKENMMKVQSWRFALKEAADLSGFHYPSKYQDESKFIEEIVKDVSEKLSSILSRESKVLVGIDDSIRSIESLLEIESSEVRMIGIWGMGGIGKTTIAEVLFDKYSSQYEGSYMLKNVREESQKFGVVYLCDKLESELLAGESGSSKAKSTLSRRKLSRKKVFIVLDDVDTLRKLKDLVTQSLGPGSRIIVTTRDKHALTNVHDTYELKGLNFENSLKLFSLRAFRKVYPDDHYEKVSKIAVNYANGIPLALEVLGSYLHSKTIQEWESALGKLKIYPNIEIFDVLKLSYEGLDELERNIFLDIVFFFKGKDKDVVIPFLESCGFFPADGIGNLSRKALITISKHNEIEMHDLIEQMGREIVRRESIKDPGRRSRLSDPEDVYNVLNDNKMPDTRFLKIYDSWRNQKLGNVYFSSTPESFPKGLRYLQWSGWPLKSLPPNFCAEKLVELSMPWSEVSKLWDGVQDLVNLKRINLKGCKKLVELPDFTQATNLEEIDLDECAGLVELHPSILSIHKLKTLSVFCCKALESLKGKIHLKSLEKLHAGHCSNMNEFSVSSEELTSLDLSSTIIDKLDSSVGRLSKLIQLNLFYVRLETLPNELCLLVSLEELNLKSCQQLIELPPNMKALSPLNYLNITDCISLRSLPELPPSIVRLFADNCTSLEKLFNANAVFSLNLTSISFGKCKRLDVNSFPKYVLQTMMGVAIRDLLGEMLQYKSSSQVCYPGKKVPSWFKYHTRGSSVDLVADHNPHYPQTLLGFILCCVVHHKHPDGYQRGDLKISCRSDLGCRIKYIPRDTISSNTVCIWFEEVRGDNRLCDSNVKFEFKDACVEEFHGLGEWKVIRCGVCPVYVSDILHVLQNVVPHFHFFYDRQDCVDRKEVDQLVFTLDEVKTRLIHKMEQQQKYPSLRPFYGICNMEEQEEEEEVELWSYWRKKLRVQRITSLIGEGQEITTSVFFYCSFEEVLYLNERQLLFCSY</sequence>
<accession>A0ABU6QFP3</accession>
<evidence type="ECO:0000256" key="3">
    <source>
        <dbReference type="ARBA" id="ARBA00022737"/>
    </source>
</evidence>
<dbReference type="EMBL" id="JASCZI010000251">
    <property type="protein sequence ID" value="MED6110475.1"/>
    <property type="molecule type" value="Genomic_DNA"/>
</dbReference>
<dbReference type="InterPro" id="IPR000157">
    <property type="entry name" value="TIR_dom"/>
</dbReference>
<keyword evidence="4" id="KW-0378">Hydrolase</keyword>
<feature type="domain" description="TIR" evidence="7">
    <location>
        <begin position="16"/>
        <end position="184"/>
    </location>
</feature>
<dbReference type="PANTHER" id="PTHR11017:SF479">
    <property type="entry name" value="DISEASE RESISTANCE PROTEIN (TIR-NBS-LRR CLASS) FAMILY"/>
    <property type="match status" value="1"/>
</dbReference>
<dbReference type="SUPFAM" id="SSF52200">
    <property type="entry name" value="Toll/Interleukin receptor TIR domain"/>
    <property type="match status" value="1"/>
</dbReference>
<evidence type="ECO:0000256" key="6">
    <source>
        <dbReference type="ARBA" id="ARBA00047304"/>
    </source>
</evidence>
<dbReference type="InterPro" id="IPR032675">
    <property type="entry name" value="LRR_dom_sf"/>
</dbReference>
<dbReference type="Gene3D" id="3.40.50.300">
    <property type="entry name" value="P-loop containing nucleotide triphosphate hydrolases"/>
    <property type="match status" value="1"/>
</dbReference>
<dbReference type="PANTHER" id="PTHR11017">
    <property type="entry name" value="LEUCINE-RICH REPEAT-CONTAINING PROTEIN"/>
    <property type="match status" value="1"/>
</dbReference>
<name>A0ABU6QFP3_9FABA</name>
<dbReference type="EC" id="3.2.2.6" evidence="1"/>
<dbReference type="Gene3D" id="3.80.10.10">
    <property type="entry name" value="Ribonuclease Inhibitor"/>
    <property type="match status" value="2"/>
</dbReference>
<dbReference type="Pfam" id="PF23952">
    <property type="entry name" value="LRR_EndoS"/>
    <property type="match status" value="1"/>
</dbReference>
<comment type="caution">
    <text evidence="8">The sequence shown here is derived from an EMBL/GenBank/DDBJ whole genome shotgun (WGS) entry which is preliminary data.</text>
</comment>
<evidence type="ECO:0000313" key="8">
    <source>
        <dbReference type="EMBL" id="MED6110475.1"/>
    </source>
</evidence>
<protein>
    <recommendedName>
        <fullName evidence="1">ADP-ribosyl cyclase/cyclic ADP-ribose hydrolase</fullName>
        <ecNumber evidence="1">3.2.2.6</ecNumber>
    </recommendedName>
</protein>
<dbReference type="Pfam" id="PF00931">
    <property type="entry name" value="NB-ARC"/>
    <property type="match status" value="1"/>
</dbReference>
<proteinExistence type="predicted"/>
<evidence type="ECO:0000256" key="2">
    <source>
        <dbReference type="ARBA" id="ARBA00022614"/>
    </source>
</evidence>
<dbReference type="Pfam" id="PF01582">
    <property type="entry name" value="TIR"/>
    <property type="match status" value="1"/>
</dbReference>
<dbReference type="InterPro" id="IPR045344">
    <property type="entry name" value="C-JID"/>
</dbReference>
<reference evidence="8 9" key="1">
    <citation type="journal article" date="2023" name="Plants (Basel)">
        <title>Bridging the Gap: Combining Genomics and Transcriptomics Approaches to Understand Stylosanthes scabra, an Orphan Legume from the Brazilian Caatinga.</title>
        <authorList>
            <person name="Ferreira-Neto J.R.C."/>
            <person name="da Silva M.D."/>
            <person name="Binneck E."/>
            <person name="de Melo N.F."/>
            <person name="da Silva R.H."/>
            <person name="de Melo A.L.T.M."/>
            <person name="Pandolfi V."/>
            <person name="Bustamante F.O."/>
            <person name="Brasileiro-Vidal A.C."/>
            <person name="Benko-Iseppon A.M."/>
        </authorList>
    </citation>
    <scope>NUCLEOTIDE SEQUENCE [LARGE SCALE GENOMIC DNA]</scope>
    <source>
        <tissue evidence="8">Leaves</tissue>
    </source>
</reference>
<dbReference type="InterPro" id="IPR058192">
    <property type="entry name" value="WHD_ROQ1-like"/>
</dbReference>
<dbReference type="PRINTS" id="PR00364">
    <property type="entry name" value="DISEASERSIST"/>
</dbReference>
<organism evidence="8 9">
    <name type="scientific">Stylosanthes scabra</name>
    <dbReference type="NCBI Taxonomy" id="79078"/>
    <lineage>
        <taxon>Eukaryota</taxon>
        <taxon>Viridiplantae</taxon>
        <taxon>Streptophyta</taxon>
        <taxon>Embryophyta</taxon>
        <taxon>Tracheophyta</taxon>
        <taxon>Spermatophyta</taxon>
        <taxon>Magnoliopsida</taxon>
        <taxon>eudicotyledons</taxon>
        <taxon>Gunneridae</taxon>
        <taxon>Pentapetalae</taxon>
        <taxon>rosids</taxon>
        <taxon>fabids</taxon>
        <taxon>Fabales</taxon>
        <taxon>Fabaceae</taxon>
        <taxon>Papilionoideae</taxon>
        <taxon>50 kb inversion clade</taxon>
        <taxon>dalbergioids sensu lato</taxon>
        <taxon>Dalbergieae</taxon>
        <taxon>Pterocarpus clade</taxon>
        <taxon>Stylosanthes</taxon>
    </lineage>
</organism>
<dbReference type="SUPFAM" id="SSF52540">
    <property type="entry name" value="P-loop containing nucleoside triphosphate hydrolases"/>
    <property type="match status" value="1"/>
</dbReference>